<dbReference type="EMBL" id="CAJFCV020000001">
    <property type="protein sequence ID" value="CAG9082430.1"/>
    <property type="molecule type" value="Genomic_DNA"/>
</dbReference>
<dbReference type="Proteomes" id="UP000659654">
    <property type="component" value="Unassembled WGS sequence"/>
</dbReference>
<dbReference type="GO" id="GO:0006412">
    <property type="term" value="P:translation"/>
    <property type="evidence" value="ECO:0007669"/>
    <property type="project" value="InterPro"/>
</dbReference>
<dbReference type="PANTHER" id="PTHR11278">
    <property type="entry name" value="40S RIBOSOMAL PROTEIN S7"/>
    <property type="match status" value="1"/>
</dbReference>
<evidence type="ECO:0000313" key="9">
    <source>
        <dbReference type="WBParaSite" id="BXY_0844100.1"/>
    </source>
</evidence>
<evidence type="ECO:0000313" key="7">
    <source>
        <dbReference type="Proteomes" id="UP000095284"/>
    </source>
</evidence>
<dbReference type="eggNOG" id="KOG3320">
    <property type="taxonomic scope" value="Eukaryota"/>
</dbReference>
<organism evidence="7 9">
    <name type="scientific">Bursaphelenchus xylophilus</name>
    <name type="common">Pinewood nematode worm</name>
    <name type="synonym">Aphelenchoides xylophilus</name>
    <dbReference type="NCBI Taxonomy" id="6326"/>
    <lineage>
        <taxon>Eukaryota</taxon>
        <taxon>Metazoa</taxon>
        <taxon>Ecdysozoa</taxon>
        <taxon>Nematoda</taxon>
        <taxon>Chromadorea</taxon>
        <taxon>Rhabditida</taxon>
        <taxon>Tylenchina</taxon>
        <taxon>Tylenchomorpha</taxon>
        <taxon>Aphelenchoidea</taxon>
        <taxon>Aphelenchoididae</taxon>
        <taxon>Bursaphelenchus</taxon>
    </lineage>
</organism>
<keyword evidence="8" id="KW-1185">Reference proteome</keyword>
<dbReference type="WBParaSite" id="BXY_0844100.1">
    <property type="protein sequence ID" value="BXY_0844100.1"/>
    <property type="gene ID" value="BXY_0844100"/>
</dbReference>
<evidence type="ECO:0000313" key="8">
    <source>
        <dbReference type="Proteomes" id="UP000659654"/>
    </source>
</evidence>
<dbReference type="OrthoDB" id="1724687at2759"/>
<gene>
    <name evidence="5" type="ORF">BXYJ_LOCUS908</name>
</gene>
<reference evidence="9" key="1">
    <citation type="submission" date="2016-11" db="UniProtKB">
        <authorList>
            <consortium name="WormBaseParasite"/>
        </authorList>
    </citation>
    <scope>IDENTIFICATION</scope>
</reference>
<evidence type="ECO:0000256" key="2">
    <source>
        <dbReference type="ARBA" id="ARBA00022980"/>
    </source>
</evidence>
<comment type="similarity">
    <text evidence="1 4">Belongs to the eukaryotic ribosomal protein eS7 family.</text>
</comment>
<dbReference type="SMR" id="A0A1I7S605"/>
<dbReference type="GO" id="GO:0030686">
    <property type="term" value="C:90S preribosome"/>
    <property type="evidence" value="ECO:0007669"/>
    <property type="project" value="TreeGrafter"/>
</dbReference>
<evidence type="ECO:0000256" key="4">
    <source>
        <dbReference type="RuleBase" id="RU364105"/>
    </source>
</evidence>
<dbReference type="Pfam" id="PF01251">
    <property type="entry name" value="Ribosomal_S7e"/>
    <property type="match status" value="1"/>
</dbReference>
<accession>A0A1I7S605</accession>
<keyword evidence="3 4" id="KW-0687">Ribonucleoprotein</keyword>
<reference evidence="6" key="2">
    <citation type="submission" date="2020-08" db="EMBL/GenBank/DDBJ databases">
        <authorList>
            <person name="Kikuchi T."/>
        </authorList>
    </citation>
    <scope>NUCLEOTIDE SEQUENCE</scope>
    <source>
        <strain evidence="5">Ka4C1</strain>
    </source>
</reference>
<dbReference type="Proteomes" id="UP000095284">
    <property type="component" value="Unplaced"/>
</dbReference>
<dbReference type="InterPro" id="IPR000554">
    <property type="entry name" value="Ribosomal_eS7"/>
</dbReference>
<evidence type="ECO:0000256" key="3">
    <source>
        <dbReference type="ARBA" id="ARBA00023274"/>
    </source>
</evidence>
<dbReference type="GO" id="GO:0032040">
    <property type="term" value="C:small-subunit processome"/>
    <property type="evidence" value="ECO:0007669"/>
    <property type="project" value="TreeGrafter"/>
</dbReference>
<evidence type="ECO:0000313" key="6">
    <source>
        <dbReference type="EMBL" id="CAG9082430.1"/>
    </source>
</evidence>
<proteinExistence type="inferred from homology"/>
<protein>
    <recommendedName>
        <fullName evidence="4">40S ribosomal protein S7</fullName>
    </recommendedName>
</protein>
<dbReference type="PANTHER" id="PTHR11278:SF0">
    <property type="entry name" value="SMALL RIBOSOMAL SUBUNIT PROTEIN ES7"/>
    <property type="match status" value="1"/>
</dbReference>
<dbReference type="AlphaFoldDB" id="A0A1I7S605"/>
<name>A0A1I7S605_BURXY</name>
<dbReference type="EMBL" id="CAJFDI010000001">
    <property type="protein sequence ID" value="CAD5208672.1"/>
    <property type="molecule type" value="Genomic_DNA"/>
</dbReference>
<evidence type="ECO:0000256" key="1">
    <source>
        <dbReference type="ARBA" id="ARBA00007820"/>
    </source>
</evidence>
<dbReference type="Proteomes" id="UP000582659">
    <property type="component" value="Unassembled WGS sequence"/>
</dbReference>
<evidence type="ECO:0000313" key="5">
    <source>
        <dbReference type="EMBL" id="CAD5208672.1"/>
    </source>
</evidence>
<dbReference type="GO" id="GO:0003735">
    <property type="term" value="F:structural constituent of ribosome"/>
    <property type="evidence" value="ECO:0007669"/>
    <property type="project" value="InterPro"/>
</dbReference>
<sequence>MVTTTYKKLIKSDGVATELEQQVANHLTDLTSTEDLKNQLSELYFVGAEKHEFGNKNVIIIWVPVPQLRDYQRIHNKLVRELEKKFSGSHVVFLAKRRILPKPLRGKNRLPEKQKRPRSRTLTAVQDGYLADIVYPAEIVGRRIRIKLDGKQVHKVHLDKAQLTNVEHKVDSFSSVYKQLTGKEVVFEFPEPLF</sequence>
<dbReference type="GO" id="GO:0006364">
    <property type="term" value="P:rRNA processing"/>
    <property type="evidence" value="ECO:0007669"/>
    <property type="project" value="TreeGrafter"/>
</dbReference>
<dbReference type="GO" id="GO:0042274">
    <property type="term" value="P:ribosomal small subunit biogenesis"/>
    <property type="evidence" value="ECO:0007669"/>
    <property type="project" value="TreeGrafter"/>
</dbReference>
<dbReference type="GO" id="GO:0022627">
    <property type="term" value="C:cytosolic small ribosomal subunit"/>
    <property type="evidence" value="ECO:0007669"/>
    <property type="project" value="TreeGrafter"/>
</dbReference>
<keyword evidence="2 4" id="KW-0689">Ribosomal protein</keyword>